<accession>A0ABZ2T9R7</accession>
<keyword evidence="7" id="KW-1185">Reference proteome</keyword>
<feature type="transmembrane region" description="Helical" evidence="3">
    <location>
        <begin position="620"/>
        <end position="640"/>
    </location>
</feature>
<feature type="domain" description="MucBP" evidence="5">
    <location>
        <begin position="514"/>
        <end position="576"/>
    </location>
</feature>
<feature type="chain" id="PRO_5046331803" description="MucBP domain-containing protein" evidence="4">
    <location>
        <begin position="24"/>
        <end position="646"/>
    </location>
</feature>
<keyword evidence="3" id="KW-1133">Transmembrane helix</keyword>
<dbReference type="Proteomes" id="UP000195080">
    <property type="component" value="Chromosome"/>
</dbReference>
<feature type="domain" description="MucBP" evidence="5">
    <location>
        <begin position="446"/>
        <end position="507"/>
    </location>
</feature>
<reference evidence="7" key="1">
    <citation type="submission" date="2017-05" db="EMBL/GenBank/DDBJ databases">
        <title>The Genome Sequence of EEnterococcus faecalis 9F2_4866.</title>
        <authorList>
            <consortium name="The Broad Institute Genomics Platform"/>
            <consortium name="The Broad Institute Genomic Center for Infectious Diseases"/>
            <person name="Earl A."/>
            <person name="Manson A."/>
            <person name="Schwartman J."/>
            <person name="Gilmore M."/>
            <person name="Abouelleil A."/>
            <person name="Cao P."/>
            <person name="Chapman S."/>
            <person name="Cusick C."/>
            <person name="Shea T."/>
            <person name="Young S."/>
            <person name="Neafsey D."/>
            <person name="Nusbaum C."/>
            <person name="Birren B."/>
        </authorList>
    </citation>
    <scope>NUCLEOTIDE SEQUENCE [LARGE SCALE GENOMIC DNA]</scope>
    <source>
        <strain evidence="7">12C11_DIV0727</strain>
    </source>
</reference>
<dbReference type="EMBL" id="CP147248">
    <property type="protein sequence ID" value="WYJ88090.1"/>
    <property type="molecule type" value="Genomic_DNA"/>
</dbReference>
<evidence type="ECO:0000259" key="5">
    <source>
        <dbReference type="Pfam" id="PF06458"/>
    </source>
</evidence>
<keyword evidence="1" id="KW-0677">Repeat</keyword>
<organism evidence="6 7">
    <name type="scientific">Candidatus Enterococcus lemimoniae</name>
    <dbReference type="NCBI Taxonomy" id="1834167"/>
    <lineage>
        <taxon>Bacteria</taxon>
        <taxon>Bacillati</taxon>
        <taxon>Bacillota</taxon>
        <taxon>Bacilli</taxon>
        <taxon>Lactobacillales</taxon>
        <taxon>Enterococcaceae</taxon>
        <taxon>Enterococcus</taxon>
    </lineage>
</organism>
<protein>
    <recommendedName>
        <fullName evidence="5">MucBP domain-containing protein</fullName>
    </recommendedName>
</protein>
<reference evidence="6 7" key="2">
    <citation type="submission" date="2024-03" db="EMBL/GenBank/DDBJ databases">
        <title>The Genome Sequence of Enterococcus sp. DIV0727d.</title>
        <authorList>
            <consortium name="The Broad Institute Genomics Platform"/>
            <consortium name="The Broad Institute Microbial Omics Core"/>
            <consortium name="The Broad Institute Genomic Center for Infectious Diseases"/>
            <person name="Earl A."/>
            <person name="Manson A."/>
            <person name="Gilmore M."/>
            <person name="Schwartman J."/>
            <person name="Shea T."/>
            <person name="Abouelleil A."/>
            <person name="Cao P."/>
            <person name="Chapman S."/>
            <person name="Cusick C."/>
            <person name="Young S."/>
            <person name="Neafsey D."/>
            <person name="Nusbaum C."/>
            <person name="Birren B."/>
        </authorList>
    </citation>
    <scope>NUCLEOTIDE SEQUENCE [LARGE SCALE GENOMIC DNA]</scope>
    <source>
        <strain evidence="6 7">12C11_DIV0727</strain>
    </source>
</reference>
<name>A0ABZ2T9R7_9ENTE</name>
<dbReference type="InterPro" id="IPR009459">
    <property type="entry name" value="MucBP_dom"/>
</dbReference>
<keyword evidence="4" id="KW-0732">Signal</keyword>
<feature type="signal peptide" evidence="4">
    <location>
        <begin position="1"/>
        <end position="23"/>
    </location>
</feature>
<evidence type="ECO:0000313" key="6">
    <source>
        <dbReference type="EMBL" id="WYJ88090.1"/>
    </source>
</evidence>
<sequence length="646" mass="71358">MKKISTIILISFLLLSNSIEAMAEEFSGEKEQTQLPADPSIEITDSTENFNDIQENEKNEETSDDQFLSDQVNYNADNNILKDTDTATRSLGGVTGRWFVINGQNMFFSPTINVVKDSIAPISFSKIISQNSGSSINFSETIIFSDTIAIQSLPEVTVPTNTTYSIEYSVDKSTFDSIPPTDITQLKGIKVTFSKMASSERVEIKNTATVVWENTKSGINELAQFFEDGRLNSTVSFDSYRMVTAVYVDELGNYLIDPKVLYGELGQDYTTSEVIIPNYKLISFPQNATGKFLDEDQVVTYMYERIDGAPVIVNYTDTEGNELAPSETLTGKVGLSYETLAKNISGWTLTEVPENAKGTFSEKAQTVTYVYDRSEASPITVQYVDTEGNELVPSEVLTGKVSLPYETAAKTISGWTLTEVPENAKGTFSEKAQTVTYVYDRSEASPITVQYVDTEGNELVPSEVLTGKVSLPYETTAKTISGWTLTEVPENAKGTFSEKAQTVTYVYDRSEASPITVQYVDTEGNELVPSEVLTGKVSLPYETAAKTISGWTLTQVPKNAKGIFSEKVQTVMYVYKKEKEAIKTPNDGISDKNSTSKNLSSVSTQQKKDSHKLPLMGERITSLSTVGVIGLLLFSIFYFYKRKSNI</sequence>
<dbReference type="Pfam" id="PF06458">
    <property type="entry name" value="MucBP"/>
    <property type="match status" value="5"/>
</dbReference>
<feature type="domain" description="MucBP" evidence="5">
    <location>
        <begin position="378"/>
        <end position="439"/>
    </location>
</feature>
<feature type="domain" description="MucBP" evidence="5">
    <location>
        <begin position="243"/>
        <end position="304"/>
    </location>
</feature>
<feature type="compositionally biased region" description="Polar residues" evidence="2">
    <location>
        <begin position="591"/>
        <end position="605"/>
    </location>
</feature>
<evidence type="ECO:0000256" key="2">
    <source>
        <dbReference type="SAM" id="MobiDB-lite"/>
    </source>
</evidence>
<evidence type="ECO:0000313" key="7">
    <source>
        <dbReference type="Proteomes" id="UP000195080"/>
    </source>
</evidence>
<dbReference type="Gene3D" id="3.10.20.320">
    <property type="entry name" value="Putative peptidoglycan bound protein (lpxtg motif)"/>
    <property type="match status" value="5"/>
</dbReference>
<feature type="region of interest" description="Disordered" evidence="2">
    <location>
        <begin position="584"/>
        <end position="610"/>
    </location>
</feature>
<evidence type="ECO:0000256" key="4">
    <source>
        <dbReference type="SAM" id="SignalP"/>
    </source>
</evidence>
<evidence type="ECO:0000256" key="1">
    <source>
        <dbReference type="ARBA" id="ARBA00022737"/>
    </source>
</evidence>
<evidence type="ECO:0000256" key="3">
    <source>
        <dbReference type="SAM" id="Phobius"/>
    </source>
</evidence>
<keyword evidence="3" id="KW-0812">Transmembrane</keyword>
<proteinExistence type="predicted"/>
<dbReference type="RefSeq" id="WP_339099696.1">
    <property type="nucleotide sequence ID" value="NZ_CP147248.1"/>
</dbReference>
<feature type="domain" description="MucBP" evidence="5">
    <location>
        <begin position="310"/>
        <end position="371"/>
    </location>
</feature>
<keyword evidence="3" id="KW-0472">Membrane</keyword>
<gene>
    <name evidence="6" type="ORF">A5866_003218</name>
</gene>